<dbReference type="NCBIfam" id="NF009774">
    <property type="entry name" value="PRK13271.1"/>
    <property type="match status" value="1"/>
</dbReference>
<dbReference type="PANTHER" id="PTHR23403">
    <property type="entry name" value="TREHALASE"/>
    <property type="match status" value="1"/>
</dbReference>
<dbReference type="NCBIfam" id="NF009773">
    <property type="entry name" value="PRK13270.1"/>
    <property type="match status" value="1"/>
</dbReference>
<protein>
    <submittedName>
        <fullName evidence="3">Alpha,alpha-trehalase TreF</fullName>
    </submittedName>
</protein>
<dbReference type="RefSeq" id="WP_130020473.1">
    <property type="nucleotide sequence ID" value="NZ_SEWF01000009.1"/>
</dbReference>
<evidence type="ECO:0000256" key="1">
    <source>
        <dbReference type="ARBA" id="ARBA00022801"/>
    </source>
</evidence>
<dbReference type="PRINTS" id="PR00744">
    <property type="entry name" value="GLHYDRLASE37"/>
</dbReference>
<keyword evidence="2" id="KW-0326">Glycosidase</keyword>
<evidence type="ECO:0000313" key="4">
    <source>
        <dbReference type="Proteomes" id="UP000293162"/>
    </source>
</evidence>
<dbReference type="GO" id="GO:0005993">
    <property type="term" value="P:trehalose catabolic process"/>
    <property type="evidence" value="ECO:0007669"/>
    <property type="project" value="TreeGrafter"/>
</dbReference>
<dbReference type="AlphaFoldDB" id="A0A4Q5M1T3"/>
<dbReference type="InterPro" id="IPR001661">
    <property type="entry name" value="Glyco_hydro_37"/>
</dbReference>
<dbReference type="GO" id="GO:0004555">
    <property type="term" value="F:alpha,alpha-trehalase activity"/>
    <property type="evidence" value="ECO:0007669"/>
    <property type="project" value="InterPro"/>
</dbReference>
<evidence type="ECO:0000256" key="2">
    <source>
        <dbReference type="ARBA" id="ARBA00023295"/>
    </source>
</evidence>
<dbReference type="InterPro" id="IPR018232">
    <property type="entry name" value="Glyco_hydro_37_CS"/>
</dbReference>
<dbReference type="PROSITE" id="PS00927">
    <property type="entry name" value="TREHALASE_1"/>
    <property type="match status" value="1"/>
</dbReference>
<dbReference type="EMBL" id="SEWF01000009">
    <property type="protein sequence ID" value="RYU96182.1"/>
    <property type="molecule type" value="Genomic_DNA"/>
</dbReference>
<dbReference type="OrthoDB" id="106887at2"/>
<dbReference type="PROSITE" id="PS00928">
    <property type="entry name" value="TREHALASE_2"/>
    <property type="match status" value="1"/>
</dbReference>
<dbReference type="PANTHER" id="PTHR23403:SF8">
    <property type="entry name" value="CYTOPLASMIC TREHALASE"/>
    <property type="match status" value="1"/>
</dbReference>
<comment type="caution">
    <text evidence="3">The sequence shown here is derived from an EMBL/GenBank/DDBJ whole genome shotgun (WGS) entry which is preliminary data.</text>
</comment>
<reference evidence="3 4" key="1">
    <citation type="submission" date="2019-02" db="EMBL/GenBank/DDBJ databases">
        <title>Bacterial novel species Emticicia sp. 17J42-9 isolated from soil.</title>
        <authorList>
            <person name="Jung H.-Y."/>
        </authorList>
    </citation>
    <scope>NUCLEOTIDE SEQUENCE [LARGE SCALE GENOMIC DNA]</scope>
    <source>
        <strain evidence="3 4">17J42-9</strain>
    </source>
</reference>
<evidence type="ECO:0000313" key="3">
    <source>
        <dbReference type="EMBL" id="RYU96182.1"/>
    </source>
</evidence>
<proteinExistence type="predicted"/>
<gene>
    <name evidence="3" type="primary">treF</name>
    <name evidence="3" type="ORF">EWM59_08205</name>
</gene>
<dbReference type="Proteomes" id="UP000293162">
    <property type="component" value="Unassembled WGS sequence"/>
</dbReference>
<dbReference type="InterPro" id="IPR008928">
    <property type="entry name" value="6-hairpin_glycosidase_sf"/>
</dbReference>
<dbReference type="InterPro" id="IPR012341">
    <property type="entry name" value="6hp_glycosidase-like_sf"/>
</dbReference>
<dbReference type="SUPFAM" id="SSF48208">
    <property type="entry name" value="Six-hairpin glycosidases"/>
    <property type="match status" value="1"/>
</dbReference>
<keyword evidence="4" id="KW-1185">Reference proteome</keyword>
<organism evidence="3 4">
    <name type="scientific">Emticicia agri</name>
    <dbReference type="NCBI Taxonomy" id="2492393"/>
    <lineage>
        <taxon>Bacteria</taxon>
        <taxon>Pseudomonadati</taxon>
        <taxon>Bacteroidota</taxon>
        <taxon>Cytophagia</taxon>
        <taxon>Cytophagales</taxon>
        <taxon>Leadbetterellaceae</taxon>
        <taxon>Emticicia</taxon>
    </lineage>
</organism>
<name>A0A4Q5M1T3_9BACT</name>
<sequence length="502" mass="58273">MQEPIKYIHELGELFEDVQLANVFPDNKTFPDCTPKGINNQESLQEIKIRYAEQKNLSDFDLTTFVLNNFDLPHGHETSYISDKSESAKEHIEELWSVLTREPHNEKSSLIPLPNPYIVPGGRFGEVYYWDSYFTMLGLQESGKTEMIQAMVDNFSYLIYKVGHIPNANRIYYIGRSQPPFYALMLKLLSEEKGPQVLKDYLPYMEKEHEFWTEGKRLLKGETTAVKRVVKMPDGSVLNRYWDNYCTPRPEAFKEDFELAQHSEQKPEELYRHLRAAAESGWDFSSRWFKNPDAFHSIHTTDIIPVDLNCLLVFLEETIAEVYASQKSTITAKRYKTLAQNRREAIQKYCWNEEKGFYFDFDFIQKKQKEIETLAATFPLFFSIATAEQAKSVAEILEEKFLKTGGLLTTLAFTGQQWDAPNGWAPLQWIAYKGLKNYGLNELADKIKSRWVDLNLKVYKETGKMTEKYNVYDDNLEAGGGEYPNQDGFGWTNGVLLKMMNE</sequence>
<keyword evidence="1" id="KW-0378">Hydrolase</keyword>
<dbReference type="Gene3D" id="1.50.10.10">
    <property type="match status" value="1"/>
</dbReference>
<accession>A0A4Q5M1T3</accession>
<dbReference type="Pfam" id="PF01204">
    <property type="entry name" value="Trehalase"/>
    <property type="match status" value="1"/>
</dbReference>